<dbReference type="PANTHER" id="PTHR33625">
    <property type="entry name" value="OS08G0179900 PROTEIN"/>
    <property type="match status" value="1"/>
</dbReference>
<keyword evidence="5" id="KW-1185">Reference proteome</keyword>
<keyword evidence="2" id="KW-0472">Membrane</keyword>
<proteinExistence type="predicted"/>
<dbReference type="PIRSF" id="PIRSF012943">
    <property type="entry name" value="UCP012943"/>
    <property type="match status" value="1"/>
</dbReference>
<dbReference type="PANTHER" id="PTHR33625:SF7">
    <property type="entry name" value="OS02G0657700 PROTEIN"/>
    <property type="match status" value="1"/>
</dbReference>
<protein>
    <submittedName>
        <fullName evidence="3 4">Uncharacterized protein</fullName>
    </submittedName>
</protein>
<reference evidence="4" key="3">
    <citation type="submission" date="2018-08" db="UniProtKB">
        <authorList>
            <consortium name="EnsemblPlants"/>
        </authorList>
    </citation>
    <scope>IDENTIFICATION</scope>
    <source>
        <strain evidence="4">cv. Bd21</strain>
    </source>
</reference>
<feature type="region of interest" description="Disordered" evidence="1">
    <location>
        <begin position="22"/>
        <end position="55"/>
    </location>
</feature>
<feature type="compositionally biased region" description="Low complexity" evidence="1">
    <location>
        <begin position="40"/>
        <end position="49"/>
    </location>
</feature>
<evidence type="ECO:0000313" key="4">
    <source>
        <dbReference type="EnsemblPlants" id="PNT69172"/>
    </source>
</evidence>
<dbReference type="EnsemblPlants" id="PNT69172">
    <property type="protein sequence ID" value="PNT69172"/>
    <property type="gene ID" value="BRADI_3g50647v3"/>
</dbReference>
<dbReference type="OrthoDB" id="737041at2759"/>
<dbReference type="AlphaFoldDB" id="A0A2K2D4G6"/>
<keyword evidence="2" id="KW-0812">Transmembrane</keyword>
<accession>A0A2K2D4G6</accession>
<evidence type="ECO:0000256" key="1">
    <source>
        <dbReference type="SAM" id="MobiDB-lite"/>
    </source>
</evidence>
<dbReference type="EMBL" id="CM000882">
    <property type="protein sequence ID" value="PNT69172.1"/>
    <property type="molecule type" value="Genomic_DNA"/>
</dbReference>
<evidence type="ECO:0000313" key="3">
    <source>
        <dbReference type="EMBL" id="PNT69172.1"/>
    </source>
</evidence>
<organism evidence="3">
    <name type="scientific">Brachypodium distachyon</name>
    <name type="common">Purple false brome</name>
    <name type="synonym">Trachynia distachya</name>
    <dbReference type="NCBI Taxonomy" id="15368"/>
    <lineage>
        <taxon>Eukaryota</taxon>
        <taxon>Viridiplantae</taxon>
        <taxon>Streptophyta</taxon>
        <taxon>Embryophyta</taxon>
        <taxon>Tracheophyta</taxon>
        <taxon>Spermatophyta</taxon>
        <taxon>Magnoliopsida</taxon>
        <taxon>Liliopsida</taxon>
        <taxon>Poales</taxon>
        <taxon>Poaceae</taxon>
        <taxon>BOP clade</taxon>
        <taxon>Pooideae</taxon>
        <taxon>Stipodae</taxon>
        <taxon>Brachypodieae</taxon>
        <taxon>Brachypodium</taxon>
    </lineage>
</organism>
<dbReference type="InterPro" id="IPR016606">
    <property type="entry name" value="UCP012943"/>
</dbReference>
<reference evidence="3" key="2">
    <citation type="submission" date="2017-06" db="EMBL/GenBank/DDBJ databases">
        <title>WGS assembly of Brachypodium distachyon.</title>
        <authorList>
            <consortium name="The International Brachypodium Initiative"/>
            <person name="Lucas S."/>
            <person name="Harmon-Smith M."/>
            <person name="Lail K."/>
            <person name="Tice H."/>
            <person name="Grimwood J."/>
            <person name="Bruce D."/>
            <person name="Barry K."/>
            <person name="Shu S."/>
            <person name="Lindquist E."/>
            <person name="Wang M."/>
            <person name="Pitluck S."/>
            <person name="Vogel J.P."/>
            <person name="Garvin D.F."/>
            <person name="Mockler T.C."/>
            <person name="Schmutz J."/>
            <person name="Rokhsar D."/>
            <person name="Bevan M.W."/>
        </authorList>
    </citation>
    <scope>NUCLEOTIDE SEQUENCE</scope>
    <source>
        <strain evidence="3">Bd21</strain>
    </source>
</reference>
<dbReference type="ExpressionAtlas" id="A0A2K2D4G6">
    <property type="expression patterns" value="baseline"/>
</dbReference>
<sequence length="328" mass="36264">MKPQTDLTTNFLLVNFPLSIPHTATKQSGTGTRGLDSVSEEASPISSSAMRNPPGRHLLKVASRAVRSSSGASAAACWDSRNLRRDGEDDWEEVVATGEEPAPGASEAEEDNEYRVVFWSPPTGDEVRSAFSSIQEVFENSYGAADSDETEKQLALLSTSVHSSSSNSSGSDDWVEPAAYVLNSTAFLTREHRGVLDAFRLLQRDPNVQKMVMSLSCDKAVWNAVMNNEAVQEFRRSFQDAKEIGRKGNPGGPAAVLKWILGKTQAKIMEFFDNVMKIVSMLFNPQSDEEKPDMYSEAVKVSFMLSVFVFIVVAIARINYEPWDFKVW</sequence>
<dbReference type="Gramene" id="PNT69172">
    <property type="protein sequence ID" value="PNT69172"/>
    <property type="gene ID" value="BRADI_3g50647v3"/>
</dbReference>
<gene>
    <name evidence="4" type="primary">LOC100822545</name>
    <name evidence="3" type="ORF">BRADI_3g50647v3</name>
</gene>
<keyword evidence="2" id="KW-1133">Transmembrane helix</keyword>
<evidence type="ECO:0000313" key="5">
    <source>
        <dbReference type="Proteomes" id="UP000008810"/>
    </source>
</evidence>
<evidence type="ECO:0000256" key="2">
    <source>
        <dbReference type="SAM" id="Phobius"/>
    </source>
</evidence>
<feature type="transmembrane region" description="Helical" evidence="2">
    <location>
        <begin position="301"/>
        <end position="320"/>
    </location>
</feature>
<name>A0A2K2D4G6_BRADI</name>
<reference evidence="3 4" key="1">
    <citation type="journal article" date="2010" name="Nature">
        <title>Genome sequencing and analysis of the model grass Brachypodium distachyon.</title>
        <authorList>
            <consortium name="International Brachypodium Initiative"/>
        </authorList>
    </citation>
    <scope>NUCLEOTIDE SEQUENCE [LARGE SCALE GENOMIC DNA]</scope>
    <source>
        <strain evidence="3 4">Bd21</strain>
    </source>
</reference>
<dbReference type="Proteomes" id="UP000008810">
    <property type="component" value="Chromosome 3"/>
</dbReference>